<comment type="pathway">
    <text evidence="4 15 16">Amino-acid biosynthesis; L-leucine biosynthesis; L-leucine from 3-methyl-2-oxobutanoate: step 3/4.</text>
</comment>
<protein>
    <recommendedName>
        <fullName evidence="15">3-isopropylmalate dehydrogenase</fullName>
        <ecNumber evidence="15">1.1.1.85</ecNumber>
    </recommendedName>
    <alternativeName>
        <fullName evidence="15">3-IPM-DH</fullName>
    </alternativeName>
    <alternativeName>
        <fullName evidence="15">Beta-IPM dehydrogenase</fullName>
        <shortName evidence="15">IMDH</shortName>
    </alternativeName>
</protein>
<dbReference type="GO" id="GO:0009098">
    <property type="term" value="P:L-leucine biosynthetic process"/>
    <property type="evidence" value="ECO:0007669"/>
    <property type="project" value="UniProtKB-UniRule"/>
</dbReference>
<name>A0A6C2TY63_PONDE</name>
<sequence>MSKTYKITLLPGDGIGPEVIAESVKVLDAVSEKAGFALEYTQQNAGGAAIDAHNDPMPDSVVETCKASDAVLLGAVGGPKWDALTGAMRPESGLLKIRKELGAFANLRPVTVPASLAENSPLRPETVAGLDLFTVRELTGGIYFGQPVGTEGEGDDKKAWNTMVYSVGEIKRVARVAFEWARKRRNKVTSVDKANVLEVSRLWRDTVIELHQAEYSDVELDHLYIDNAAMQMVVNPRQFDVILTGNIFGDILSDASATLGGSLGLLPSASVGGPVGIFEPVHGSAPDIAGQGKANPIAMILSAAMMLDTLGEEAAANAIRAGVEKVLNDGYRSGDLWREGNTLASTTELGDLVKEAALAAM</sequence>
<keyword evidence="11 15" id="KW-0460">Magnesium</keyword>
<evidence type="ECO:0000256" key="15">
    <source>
        <dbReference type="HAMAP-Rule" id="MF_01033"/>
    </source>
</evidence>
<feature type="binding site" evidence="15">
    <location>
        <begin position="283"/>
        <end position="295"/>
    </location>
    <ligand>
        <name>NAD(+)</name>
        <dbReference type="ChEBI" id="CHEBI:57540"/>
    </ligand>
</feature>
<dbReference type="EMBL" id="CAAHFG010000001">
    <property type="protein sequence ID" value="VGO12291.1"/>
    <property type="molecule type" value="Genomic_DNA"/>
</dbReference>
<dbReference type="InterPro" id="IPR004429">
    <property type="entry name" value="Isopropylmalate_DH"/>
</dbReference>
<dbReference type="AlphaFoldDB" id="A0A6C2TY63"/>
<feature type="binding site" evidence="15">
    <location>
        <begin position="78"/>
        <end position="91"/>
    </location>
    <ligand>
        <name>NAD(+)</name>
        <dbReference type="ChEBI" id="CHEBI:57540"/>
    </ligand>
</feature>
<dbReference type="GO" id="GO:0005829">
    <property type="term" value="C:cytosol"/>
    <property type="evidence" value="ECO:0007669"/>
    <property type="project" value="TreeGrafter"/>
</dbReference>
<evidence type="ECO:0000256" key="8">
    <source>
        <dbReference type="ARBA" id="ARBA00022490"/>
    </source>
</evidence>
<dbReference type="InterPro" id="IPR019818">
    <property type="entry name" value="IsoCit/isopropylmalate_DH_CS"/>
</dbReference>
<feature type="site" description="Important for catalysis" evidence="15">
    <location>
        <position position="143"/>
    </location>
</feature>
<evidence type="ECO:0000256" key="2">
    <source>
        <dbReference type="ARBA" id="ARBA00001936"/>
    </source>
</evidence>
<evidence type="ECO:0000256" key="9">
    <source>
        <dbReference type="ARBA" id="ARBA00022605"/>
    </source>
</evidence>
<feature type="binding site" evidence="15">
    <location>
        <position position="226"/>
    </location>
    <ligand>
        <name>Mg(2+)</name>
        <dbReference type="ChEBI" id="CHEBI:18420"/>
    </ligand>
</feature>
<feature type="binding site" evidence="15">
    <location>
        <position position="108"/>
    </location>
    <ligand>
        <name>substrate</name>
    </ligand>
</feature>
<accession>A0A6C2TY63</accession>
<feature type="binding site" evidence="15">
    <location>
        <position position="254"/>
    </location>
    <ligand>
        <name>Mg(2+)</name>
        <dbReference type="ChEBI" id="CHEBI:18420"/>
    </ligand>
</feature>
<gene>
    <name evidence="15 18" type="primary">leuB</name>
    <name evidence="18" type="ORF">PDESU_00842</name>
</gene>
<dbReference type="GO" id="GO:0003862">
    <property type="term" value="F:3-isopropylmalate dehydrogenase activity"/>
    <property type="evidence" value="ECO:0007669"/>
    <property type="project" value="UniProtKB-UniRule"/>
</dbReference>
<evidence type="ECO:0000313" key="19">
    <source>
        <dbReference type="Proteomes" id="UP000366872"/>
    </source>
</evidence>
<dbReference type="NCBIfam" id="TIGR00169">
    <property type="entry name" value="leuB"/>
    <property type="match status" value="1"/>
</dbReference>
<comment type="cofactor">
    <cofactor evidence="15 16">
        <name>Mg(2+)</name>
        <dbReference type="ChEBI" id="CHEBI:18420"/>
    </cofactor>
    <cofactor evidence="15 16">
        <name>Mn(2+)</name>
        <dbReference type="ChEBI" id="CHEBI:29035"/>
    </cofactor>
    <text evidence="15 16">Binds 1 Mg(2+) or Mn(2+) ion per subunit.</text>
</comment>
<dbReference type="PROSITE" id="PS00470">
    <property type="entry name" value="IDH_IMDH"/>
    <property type="match status" value="1"/>
</dbReference>
<dbReference type="PANTHER" id="PTHR42979">
    <property type="entry name" value="3-ISOPROPYLMALATE DEHYDROGENASE"/>
    <property type="match status" value="1"/>
</dbReference>
<evidence type="ECO:0000256" key="6">
    <source>
        <dbReference type="ARBA" id="ARBA00011738"/>
    </source>
</evidence>
<dbReference type="GO" id="GO:0051287">
    <property type="term" value="F:NAD binding"/>
    <property type="evidence" value="ECO:0007669"/>
    <property type="project" value="InterPro"/>
</dbReference>
<dbReference type="PANTHER" id="PTHR42979:SF1">
    <property type="entry name" value="3-ISOPROPYLMALATE DEHYDROGENASE"/>
    <property type="match status" value="1"/>
</dbReference>
<feature type="binding site" evidence="15">
    <location>
        <position position="226"/>
    </location>
    <ligand>
        <name>substrate</name>
    </ligand>
</feature>
<keyword evidence="8 15" id="KW-0963">Cytoplasm</keyword>
<reference evidence="18 19" key="1">
    <citation type="submission" date="2019-04" db="EMBL/GenBank/DDBJ databases">
        <authorList>
            <person name="Van Vliet M D."/>
        </authorList>
    </citation>
    <scope>NUCLEOTIDE SEQUENCE [LARGE SCALE GENOMIC DNA]</scope>
    <source>
        <strain evidence="18 19">F1</strain>
    </source>
</reference>
<dbReference type="SUPFAM" id="SSF53659">
    <property type="entry name" value="Isocitrate/Isopropylmalate dehydrogenase-like"/>
    <property type="match status" value="1"/>
</dbReference>
<comment type="catalytic activity">
    <reaction evidence="1 15 16">
        <text>(2R,3S)-3-isopropylmalate + NAD(+) = 4-methyl-2-oxopentanoate + CO2 + NADH</text>
        <dbReference type="Rhea" id="RHEA:32271"/>
        <dbReference type="ChEBI" id="CHEBI:16526"/>
        <dbReference type="ChEBI" id="CHEBI:17865"/>
        <dbReference type="ChEBI" id="CHEBI:35121"/>
        <dbReference type="ChEBI" id="CHEBI:57540"/>
        <dbReference type="ChEBI" id="CHEBI:57945"/>
        <dbReference type="EC" id="1.1.1.85"/>
    </reaction>
</comment>
<comment type="cofactor">
    <cofactor evidence="2">
        <name>Mn(2+)</name>
        <dbReference type="ChEBI" id="CHEBI:29035"/>
    </cofactor>
</comment>
<keyword evidence="7 15" id="KW-0432">Leucine biosynthesis</keyword>
<evidence type="ECO:0000256" key="11">
    <source>
        <dbReference type="ARBA" id="ARBA00022842"/>
    </source>
</evidence>
<dbReference type="UniPathway" id="UPA00048">
    <property type="reaction ID" value="UER00072"/>
</dbReference>
<keyword evidence="10 15" id="KW-0479">Metal-binding</keyword>
<evidence type="ECO:0000256" key="13">
    <source>
        <dbReference type="ARBA" id="ARBA00023027"/>
    </source>
</evidence>
<evidence type="ECO:0000256" key="16">
    <source>
        <dbReference type="RuleBase" id="RU004445"/>
    </source>
</evidence>
<organism evidence="18 19">
    <name type="scientific">Pontiella desulfatans</name>
    <dbReference type="NCBI Taxonomy" id="2750659"/>
    <lineage>
        <taxon>Bacteria</taxon>
        <taxon>Pseudomonadati</taxon>
        <taxon>Kiritimatiellota</taxon>
        <taxon>Kiritimatiellia</taxon>
        <taxon>Kiritimatiellales</taxon>
        <taxon>Pontiellaceae</taxon>
        <taxon>Pontiella</taxon>
    </lineage>
</organism>
<feature type="site" description="Important for catalysis" evidence="15">
    <location>
        <position position="193"/>
    </location>
</feature>
<feature type="domain" description="Isopropylmalate dehydrogenase-like" evidence="17">
    <location>
        <begin position="6"/>
        <end position="353"/>
    </location>
</feature>
<dbReference type="EC" id="1.1.1.85" evidence="15"/>
<proteinExistence type="inferred from homology"/>
<evidence type="ECO:0000256" key="3">
    <source>
        <dbReference type="ARBA" id="ARBA00004496"/>
    </source>
</evidence>
<evidence type="ECO:0000256" key="12">
    <source>
        <dbReference type="ARBA" id="ARBA00023002"/>
    </source>
</evidence>
<dbReference type="InterPro" id="IPR024084">
    <property type="entry name" value="IsoPropMal-DH-like_dom"/>
</dbReference>
<evidence type="ECO:0000256" key="14">
    <source>
        <dbReference type="ARBA" id="ARBA00023304"/>
    </source>
</evidence>
<comment type="subunit">
    <text evidence="6 15 16">Homodimer.</text>
</comment>
<keyword evidence="13 15" id="KW-0520">NAD</keyword>
<evidence type="ECO:0000256" key="7">
    <source>
        <dbReference type="ARBA" id="ARBA00022430"/>
    </source>
</evidence>
<comment type="similarity">
    <text evidence="5 15">Belongs to the isocitrate and isopropylmalate dehydrogenases family. LeuB type 1 subfamily.</text>
</comment>
<evidence type="ECO:0000313" key="18">
    <source>
        <dbReference type="EMBL" id="VGO12291.1"/>
    </source>
</evidence>
<dbReference type="FunFam" id="3.40.718.10:FF:000028">
    <property type="entry name" value="3-isopropylmalate dehydrogenase"/>
    <property type="match status" value="1"/>
</dbReference>
<dbReference type="SMART" id="SM01329">
    <property type="entry name" value="Iso_dh"/>
    <property type="match status" value="1"/>
</dbReference>
<keyword evidence="19" id="KW-1185">Reference proteome</keyword>
<evidence type="ECO:0000256" key="10">
    <source>
        <dbReference type="ARBA" id="ARBA00022723"/>
    </source>
</evidence>
<comment type="function">
    <text evidence="15 16">Catalyzes the oxidation of 3-carboxy-2-hydroxy-4-methylpentanoate (3-isopropylmalate) to 3-carboxy-4-methyl-2-oxopentanoate. The product decarboxylates to 4-methyl-2 oxopentanoate.</text>
</comment>
<evidence type="ECO:0000256" key="5">
    <source>
        <dbReference type="ARBA" id="ARBA00008319"/>
    </source>
</evidence>
<dbReference type="RefSeq" id="WP_136077973.1">
    <property type="nucleotide sequence ID" value="NZ_CAAHFG010000001.1"/>
</dbReference>
<feature type="binding site" evidence="15">
    <location>
        <position position="98"/>
    </location>
    <ligand>
        <name>substrate</name>
    </ligand>
</feature>
<evidence type="ECO:0000259" key="17">
    <source>
        <dbReference type="SMART" id="SM01329"/>
    </source>
</evidence>
<keyword evidence="9 15" id="KW-0028">Amino-acid biosynthesis</keyword>
<dbReference type="Pfam" id="PF00180">
    <property type="entry name" value="Iso_dh"/>
    <property type="match status" value="1"/>
</dbReference>
<feature type="binding site" evidence="15">
    <location>
        <position position="250"/>
    </location>
    <ligand>
        <name>Mg(2+)</name>
        <dbReference type="ChEBI" id="CHEBI:18420"/>
    </ligand>
</feature>
<dbReference type="Proteomes" id="UP000366872">
    <property type="component" value="Unassembled WGS sequence"/>
</dbReference>
<dbReference type="HAMAP" id="MF_01033">
    <property type="entry name" value="LeuB_type1"/>
    <property type="match status" value="1"/>
</dbReference>
<feature type="binding site" evidence="15">
    <location>
        <position position="136"/>
    </location>
    <ligand>
        <name>substrate</name>
    </ligand>
</feature>
<evidence type="ECO:0000256" key="4">
    <source>
        <dbReference type="ARBA" id="ARBA00004762"/>
    </source>
</evidence>
<dbReference type="GO" id="GO:0000287">
    <property type="term" value="F:magnesium ion binding"/>
    <property type="evidence" value="ECO:0007669"/>
    <property type="project" value="InterPro"/>
</dbReference>
<keyword evidence="14 15" id="KW-0100">Branched-chain amino acid biosynthesis</keyword>
<comment type="subcellular location">
    <subcellularLocation>
        <location evidence="3 15">Cytoplasm</location>
    </subcellularLocation>
</comment>
<keyword evidence="15" id="KW-0464">Manganese</keyword>
<dbReference type="Gene3D" id="3.40.718.10">
    <property type="entry name" value="Isopropylmalate Dehydrogenase"/>
    <property type="match status" value="1"/>
</dbReference>
<evidence type="ECO:0000256" key="1">
    <source>
        <dbReference type="ARBA" id="ARBA00000624"/>
    </source>
</evidence>
<keyword evidence="12 15" id="KW-0560">Oxidoreductase</keyword>